<evidence type="ECO:0000313" key="1">
    <source>
        <dbReference type="EMBL" id="CAB1425051.1"/>
    </source>
</evidence>
<dbReference type="Proteomes" id="UP001153269">
    <property type="component" value="Unassembled WGS sequence"/>
</dbReference>
<evidence type="ECO:0000313" key="2">
    <source>
        <dbReference type="Proteomes" id="UP001153269"/>
    </source>
</evidence>
<proteinExistence type="predicted"/>
<organism evidence="1 2">
    <name type="scientific">Pleuronectes platessa</name>
    <name type="common">European plaice</name>
    <dbReference type="NCBI Taxonomy" id="8262"/>
    <lineage>
        <taxon>Eukaryota</taxon>
        <taxon>Metazoa</taxon>
        <taxon>Chordata</taxon>
        <taxon>Craniata</taxon>
        <taxon>Vertebrata</taxon>
        <taxon>Euteleostomi</taxon>
        <taxon>Actinopterygii</taxon>
        <taxon>Neopterygii</taxon>
        <taxon>Teleostei</taxon>
        <taxon>Neoteleostei</taxon>
        <taxon>Acanthomorphata</taxon>
        <taxon>Carangaria</taxon>
        <taxon>Pleuronectiformes</taxon>
        <taxon>Pleuronectoidei</taxon>
        <taxon>Pleuronectidae</taxon>
        <taxon>Pleuronectes</taxon>
    </lineage>
</organism>
<dbReference type="EMBL" id="CADEAL010000778">
    <property type="protein sequence ID" value="CAB1425051.1"/>
    <property type="molecule type" value="Genomic_DNA"/>
</dbReference>
<accession>A0A9N7U6X7</accession>
<name>A0A9N7U6X7_PLEPL</name>
<gene>
    <name evidence="1" type="ORF">PLEPLA_LOCUS12981</name>
</gene>
<dbReference type="AlphaFoldDB" id="A0A9N7U6X7"/>
<reference evidence="1" key="1">
    <citation type="submission" date="2020-03" db="EMBL/GenBank/DDBJ databases">
        <authorList>
            <person name="Weist P."/>
        </authorList>
    </citation>
    <scope>NUCLEOTIDE SEQUENCE</scope>
</reference>
<keyword evidence="2" id="KW-1185">Reference proteome</keyword>
<sequence length="66" mass="7292">MDEHCCKAAGRPSWPGCHCVPCQSTVDGEGQDEGTECPRLRGGGPHQTGEMNLCWNEIKRKSHNIR</sequence>
<comment type="caution">
    <text evidence="1">The sequence shown here is derived from an EMBL/GenBank/DDBJ whole genome shotgun (WGS) entry which is preliminary data.</text>
</comment>
<protein>
    <submittedName>
        <fullName evidence="1">Uncharacterized protein</fullName>
    </submittedName>
</protein>